<keyword evidence="2" id="KW-1185">Reference proteome</keyword>
<reference evidence="3" key="2">
    <citation type="submission" date="2019-09" db="UniProtKB">
        <authorList>
            <consortium name="WormBaseParasite"/>
        </authorList>
    </citation>
    <scope>IDENTIFICATION</scope>
</reference>
<reference evidence="1 2" key="1">
    <citation type="submission" date="2018-11" db="EMBL/GenBank/DDBJ databases">
        <authorList>
            <consortium name="Pathogen Informatics"/>
        </authorList>
    </citation>
    <scope>NUCLEOTIDE SEQUENCE [LARGE SCALE GENOMIC DNA]</scope>
</reference>
<name>A0A183F5E0_HELPZ</name>
<evidence type="ECO:0000313" key="1">
    <source>
        <dbReference type="EMBL" id="VDO19765.1"/>
    </source>
</evidence>
<protein>
    <submittedName>
        <fullName evidence="3">Integrase</fullName>
    </submittedName>
</protein>
<gene>
    <name evidence="1" type="ORF">HPBE_LOCUS1383</name>
</gene>
<accession>A0A3P7X1U4</accession>
<organism evidence="2 3">
    <name type="scientific">Heligmosomoides polygyrus</name>
    <name type="common">Parasitic roundworm</name>
    <dbReference type="NCBI Taxonomy" id="6339"/>
    <lineage>
        <taxon>Eukaryota</taxon>
        <taxon>Metazoa</taxon>
        <taxon>Ecdysozoa</taxon>
        <taxon>Nematoda</taxon>
        <taxon>Chromadorea</taxon>
        <taxon>Rhabditida</taxon>
        <taxon>Rhabditina</taxon>
        <taxon>Rhabditomorpha</taxon>
        <taxon>Strongyloidea</taxon>
        <taxon>Heligmosomidae</taxon>
        <taxon>Heligmosomoides</taxon>
    </lineage>
</organism>
<dbReference type="EMBL" id="UZAH01001482">
    <property type="protein sequence ID" value="VDO19765.1"/>
    <property type="molecule type" value="Genomic_DNA"/>
</dbReference>
<dbReference type="AlphaFoldDB" id="A0A183F5E0"/>
<accession>A0A183F5E0</accession>
<evidence type="ECO:0000313" key="3">
    <source>
        <dbReference type="WBParaSite" id="HPBE_0000138201-mRNA-1"/>
    </source>
</evidence>
<proteinExistence type="predicted"/>
<dbReference type="Proteomes" id="UP000050761">
    <property type="component" value="Unassembled WGS sequence"/>
</dbReference>
<sequence>MRFAYILWTRAVTDWIPQDVERIPGRPSKRCSDFFMKALNERYEALHVPQARRIHWSTLAHYRDGWRRCWRALEQVDDQRDDTRQVIL</sequence>
<dbReference type="WBParaSite" id="HPBE_0000138201-mRNA-1">
    <property type="protein sequence ID" value="HPBE_0000138201-mRNA-1"/>
    <property type="gene ID" value="HPBE_0000138201"/>
</dbReference>
<evidence type="ECO:0000313" key="2">
    <source>
        <dbReference type="Proteomes" id="UP000050761"/>
    </source>
</evidence>